<keyword evidence="5 8" id="KW-0812">Transmembrane</keyword>
<gene>
    <name evidence="9" type="ORF">DET57_1109</name>
</gene>
<dbReference type="GO" id="GO:0005886">
    <property type="term" value="C:plasma membrane"/>
    <property type="evidence" value="ECO:0007669"/>
    <property type="project" value="UniProtKB-SubCell"/>
</dbReference>
<dbReference type="AlphaFoldDB" id="A0A318FLA4"/>
<organism evidence="9 10">
    <name type="scientific">Klebsiella oxytoca</name>
    <dbReference type="NCBI Taxonomy" id="571"/>
    <lineage>
        <taxon>Bacteria</taxon>
        <taxon>Pseudomonadati</taxon>
        <taxon>Pseudomonadota</taxon>
        <taxon>Gammaproteobacteria</taxon>
        <taxon>Enterobacterales</taxon>
        <taxon>Enterobacteriaceae</taxon>
        <taxon>Klebsiella/Raoultella group</taxon>
        <taxon>Klebsiella</taxon>
    </lineage>
</organism>
<evidence type="ECO:0000256" key="8">
    <source>
        <dbReference type="SAM" id="Phobius"/>
    </source>
</evidence>
<keyword evidence="4" id="KW-0997">Cell inner membrane</keyword>
<feature type="transmembrane region" description="Helical" evidence="8">
    <location>
        <begin position="21"/>
        <end position="41"/>
    </location>
</feature>
<protein>
    <submittedName>
        <fullName evidence="9">Serine transporter</fullName>
    </submittedName>
</protein>
<feature type="transmembrane region" description="Helical" evidence="8">
    <location>
        <begin position="47"/>
        <end position="65"/>
    </location>
</feature>
<keyword evidence="2" id="KW-0813">Transport</keyword>
<keyword evidence="7 8" id="KW-0472">Membrane</keyword>
<accession>A0A318FLA4</accession>
<comment type="caution">
    <text evidence="9">The sequence shown here is derived from an EMBL/GenBank/DDBJ whole genome shotgun (WGS) entry which is preliminary data.</text>
</comment>
<feature type="transmembrane region" description="Helical" evidence="8">
    <location>
        <begin position="97"/>
        <end position="118"/>
    </location>
</feature>
<evidence type="ECO:0000256" key="5">
    <source>
        <dbReference type="ARBA" id="ARBA00022692"/>
    </source>
</evidence>
<dbReference type="InterPro" id="IPR018227">
    <property type="entry name" value="Amino_acid_transport_2"/>
</dbReference>
<comment type="subcellular location">
    <subcellularLocation>
        <location evidence="1">Cell inner membrane</location>
        <topology evidence="1">Multi-pass membrane protein</topology>
    </subcellularLocation>
</comment>
<keyword evidence="6 8" id="KW-1133">Transmembrane helix</keyword>
<dbReference type="Gene3D" id="1.20.1740.10">
    <property type="entry name" value="Amino acid/polyamine transporter I"/>
    <property type="match status" value="1"/>
</dbReference>
<evidence type="ECO:0000256" key="1">
    <source>
        <dbReference type="ARBA" id="ARBA00004429"/>
    </source>
</evidence>
<feature type="transmembrane region" description="Helical" evidence="8">
    <location>
        <begin position="168"/>
        <end position="186"/>
    </location>
</feature>
<keyword evidence="3" id="KW-1003">Cell membrane</keyword>
<feature type="transmembrane region" description="Helical" evidence="8">
    <location>
        <begin position="248"/>
        <end position="268"/>
    </location>
</feature>
<evidence type="ECO:0000256" key="3">
    <source>
        <dbReference type="ARBA" id="ARBA00022475"/>
    </source>
</evidence>
<evidence type="ECO:0000313" key="9">
    <source>
        <dbReference type="EMBL" id="PXW43895.1"/>
    </source>
</evidence>
<feature type="transmembrane region" description="Helical" evidence="8">
    <location>
        <begin position="367"/>
        <end position="390"/>
    </location>
</feature>
<evidence type="ECO:0000313" key="10">
    <source>
        <dbReference type="Proteomes" id="UP000247485"/>
    </source>
</evidence>
<dbReference type="PANTHER" id="PTHR35334">
    <property type="entry name" value="SERINE TRANSPORTER"/>
    <property type="match status" value="1"/>
</dbReference>
<proteinExistence type="predicted"/>
<reference evidence="9 10" key="1">
    <citation type="submission" date="2018-05" db="EMBL/GenBank/DDBJ databases">
        <title>Freshwater and sediment microbial communities from various areas in North America, analyzing microbe dynamics in response to fracking.</title>
        <authorList>
            <person name="Lamendella R."/>
        </authorList>
    </citation>
    <scope>NUCLEOTIDE SEQUENCE [LARGE SCALE GENOMIC DNA]</scope>
    <source>
        <strain evidence="9 10">67</strain>
    </source>
</reference>
<name>A0A318FLA4_KLEOX</name>
<dbReference type="PANTHER" id="PTHR35334:SF5">
    <property type="entry name" value="INNER MEMBRANE TRANSPORT PROTEIN YHJV"/>
    <property type="match status" value="1"/>
</dbReference>
<sequence>MTVNSEEAVIKHRIPFTTYDLGWVVLCIGMAIGAGIIYMPIQAGVKGIWVFVASISLSYPAVYWLQDLYLKTLTQTPACDSYAEIITQYLGKNWGGLLGIAYFLMLLMGILNYAMSLINDSAAYLHSYHITDGFLSKTAWYPLILLGVMVLIANQGERWLFRISGPMIFFKIAVIVFLGAVMIPYWSVSNISAFPPVMAFLRDVLLTLPFTLFSILFVQILNPMNIAYRKLESDPVIASLRAIRATRIAYIVLVVSVLFFAFSFSFAITKEEAASALEQNISALALASQIMPGNLVNILSVTLNIFAILTAFFSIYLGFKEAVVGLAVNMISRISGKDSINRRLLSGVIVVAIVLFLWMWVSFDFSVMLLMQIAGPVFGLVACLIPFYLVKKVPALKNLRAGKNYYVAFYGILLCISPFLKFVE</sequence>
<evidence type="ECO:0000256" key="7">
    <source>
        <dbReference type="ARBA" id="ARBA00023136"/>
    </source>
</evidence>
<dbReference type="RefSeq" id="WP_110274611.1">
    <property type="nucleotide sequence ID" value="NZ_QJJG01000010.1"/>
</dbReference>
<feature type="transmembrane region" description="Helical" evidence="8">
    <location>
        <begin position="298"/>
        <end position="319"/>
    </location>
</feature>
<evidence type="ECO:0000256" key="4">
    <source>
        <dbReference type="ARBA" id="ARBA00022519"/>
    </source>
</evidence>
<feature type="transmembrane region" description="Helical" evidence="8">
    <location>
        <begin position="138"/>
        <end position="156"/>
    </location>
</feature>
<dbReference type="Pfam" id="PF03222">
    <property type="entry name" value="Trp_Tyr_perm"/>
    <property type="match status" value="1"/>
</dbReference>
<feature type="transmembrane region" description="Helical" evidence="8">
    <location>
        <begin position="402"/>
        <end position="420"/>
    </location>
</feature>
<feature type="transmembrane region" description="Helical" evidence="8">
    <location>
        <begin position="340"/>
        <end position="361"/>
    </location>
</feature>
<evidence type="ECO:0000256" key="2">
    <source>
        <dbReference type="ARBA" id="ARBA00022448"/>
    </source>
</evidence>
<dbReference type="EMBL" id="QJJG01000010">
    <property type="protein sequence ID" value="PXW43895.1"/>
    <property type="molecule type" value="Genomic_DNA"/>
</dbReference>
<evidence type="ECO:0000256" key="6">
    <source>
        <dbReference type="ARBA" id="ARBA00022989"/>
    </source>
</evidence>
<dbReference type="GO" id="GO:0003333">
    <property type="term" value="P:amino acid transmembrane transport"/>
    <property type="evidence" value="ECO:0007669"/>
    <property type="project" value="InterPro"/>
</dbReference>
<dbReference type="Proteomes" id="UP000247485">
    <property type="component" value="Unassembled WGS sequence"/>
</dbReference>
<feature type="transmembrane region" description="Helical" evidence="8">
    <location>
        <begin position="206"/>
        <end position="228"/>
    </location>
</feature>